<evidence type="ECO:0000256" key="1">
    <source>
        <dbReference type="SAM" id="MobiDB-lite"/>
    </source>
</evidence>
<organism evidence="3 4">
    <name type="scientific">Pleuronectes platessa</name>
    <name type="common">European plaice</name>
    <dbReference type="NCBI Taxonomy" id="8262"/>
    <lineage>
        <taxon>Eukaryota</taxon>
        <taxon>Metazoa</taxon>
        <taxon>Chordata</taxon>
        <taxon>Craniata</taxon>
        <taxon>Vertebrata</taxon>
        <taxon>Euteleostomi</taxon>
        <taxon>Actinopterygii</taxon>
        <taxon>Neopterygii</taxon>
        <taxon>Teleostei</taxon>
        <taxon>Neoteleostei</taxon>
        <taxon>Acanthomorphata</taxon>
        <taxon>Carangaria</taxon>
        <taxon>Pleuronectiformes</taxon>
        <taxon>Pleuronectoidei</taxon>
        <taxon>Pleuronectidae</taxon>
        <taxon>Pleuronectes</taxon>
    </lineage>
</organism>
<feature type="domain" description="MADF" evidence="2">
    <location>
        <begin position="85"/>
        <end position="173"/>
    </location>
</feature>
<dbReference type="GO" id="GO:0006357">
    <property type="term" value="P:regulation of transcription by RNA polymerase II"/>
    <property type="evidence" value="ECO:0007669"/>
    <property type="project" value="TreeGrafter"/>
</dbReference>
<dbReference type="PROSITE" id="PS51029">
    <property type="entry name" value="MADF"/>
    <property type="match status" value="1"/>
</dbReference>
<evidence type="ECO:0000313" key="3">
    <source>
        <dbReference type="EMBL" id="CAB1416566.1"/>
    </source>
</evidence>
<dbReference type="Proteomes" id="UP001153269">
    <property type="component" value="Unassembled WGS sequence"/>
</dbReference>
<dbReference type="EMBL" id="CADEAL010000216">
    <property type="protein sequence ID" value="CAB1416566.1"/>
    <property type="molecule type" value="Genomic_DNA"/>
</dbReference>
<dbReference type="PANTHER" id="PTHR12243">
    <property type="entry name" value="MADF DOMAIN TRANSCRIPTION FACTOR"/>
    <property type="match status" value="1"/>
</dbReference>
<sequence length="329" mass="37814">MDGSQLASALRFCVAPRRFRVRCESGGDAARQRKQRHLWRVAGRECRSEHKPAIMEELGTKPPATKRKKEVEEDGGLGGIELETRLSEQVRLYRHLYDYSMREHRDHYMAQKSWRKIAQTLGKDEVFCRKLWKNLRDRYVRAKKRVHAQSEEGEAEKPSPIVLDMDWLCNFVKHREKDTEDTTTKPCSPAGESPNICSTAEDFSLPITILASSTASGLPASPSPAESPSPFLCAPSPSPTASGRKRTHTDESLSLRLEQLQVERVKFMKQYRENQNKQEPQQQDTPHTRFARVLVDMLGSVDEAYQQEAMHKLYQVMYEYTTKHPRLPS</sequence>
<evidence type="ECO:0000313" key="4">
    <source>
        <dbReference type="Proteomes" id="UP001153269"/>
    </source>
</evidence>
<dbReference type="AlphaFoldDB" id="A0A9N7Y8G5"/>
<accession>A0A9N7Y8G5</accession>
<comment type="caution">
    <text evidence="3">The sequence shown here is derived from an EMBL/GenBank/DDBJ whole genome shotgun (WGS) entry which is preliminary data.</text>
</comment>
<dbReference type="PANTHER" id="PTHR12243:SF60">
    <property type="entry name" value="SI:CH211-15D5.12-RELATED"/>
    <property type="match status" value="1"/>
</dbReference>
<dbReference type="GO" id="GO:0005634">
    <property type="term" value="C:nucleus"/>
    <property type="evidence" value="ECO:0007669"/>
    <property type="project" value="TreeGrafter"/>
</dbReference>
<gene>
    <name evidence="3" type="ORF">PLEPLA_LOCUS4357</name>
</gene>
<dbReference type="InterPro" id="IPR006578">
    <property type="entry name" value="MADF-dom"/>
</dbReference>
<dbReference type="Pfam" id="PF10545">
    <property type="entry name" value="MADF_DNA_bdg"/>
    <property type="match status" value="1"/>
</dbReference>
<reference evidence="3" key="1">
    <citation type="submission" date="2020-03" db="EMBL/GenBank/DDBJ databases">
        <authorList>
            <person name="Weist P."/>
        </authorList>
    </citation>
    <scope>NUCLEOTIDE SEQUENCE</scope>
</reference>
<dbReference type="InterPro" id="IPR039353">
    <property type="entry name" value="TF_Adf1"/>
</dbReference>
<feature type="region of interest" description="Disordered" evidence="1">
    <location>
        <begin position="214"/>
        <end position="251"/>
    </location>
</feature>
<proteinExistence type="predicted"/>
<name>A0A9N7Y8G5_PLEPL</name>
<evidence type="ECO:0000259" key="2">
    <source>
        <dbReference type="PROSITE" id="PS51029"/>
    </source>
</evidence>
<dbReference type="GO" id="GO:0005667">
    <property type="term" value="C:transcription regulator complex"/>
    <property type="evidence" value="ECO:0007669"/>
    <property type="project" value="TreeGrafter"/>
</dbReference>
<protein>
    <recommendedName>
        <fullName evidence="2">MADF domain-containing protein</fullName>
    </recommendedName>
</protein>
<dbReference type="SMART" id="SM00595">
    <property type="entry name" value="MADF"/>
    <property type="match status" value="1"/>
</dbReference>
<keyword evidence="4" id="KW-1185">Reference proteome</keyword>